<evidence type="ECO:0000313" key="1">
    <source>
        <dbReference type="EMBL" id="MPC70512.1"/>
    </source>
</evidence>
<dbReference type="Proteomes" id="UP000324222">
    <property type="component" value="Unassembled WGS sequence"/>
</dbReference>
<proteinExistence type="predicted"/>
<comment type="caution">
    <text evidence="1">The sequence shown here is derived from an EMBL/GenBank/DDBJ whole genome shotgun (WGS) entry which is preliminary data.</text>
</comment>
<protein>
    <submittedName>
        <fullName evidence="1">Uncharacterized protein</fullName>
    </submittedName>
</protein>
<keyword evidence="2" id="KW-1185">Reference proteome</keyword>
<gene>
    <name evidence="1" type="ORF">E2C01_064764</name>
</gene>
<evidence type="ECO:0000313" key="2">
    <source>
        <dbReference type="Proteomes" id="UP000324222"/>
    </source>
</evidence>
<organism evidence="1 2">
    <name type="scientific">Portunus trituberculatus</name>
    <name type="common">Swimming crab</name>
    <name type="synonym">Neptunus trituberculatus</name>
    <dbReference type="NCBI Taxonomy" id="210409"/>
    <lineage>
        <taxon>Eukaryota</taxon>
        <taxon>Metazoa</taxon>
        <taxon>Ecdysozoa</taxon>
        <taxon>Arthropoda</taxon>
        <taxon>Crustacea</taxon>
        <taxon>Multicrustacea</taxon>
        <taxon>Malacostraca</taxon>
        <taxon>Eumalacostraca</taxon>
        <taxon>Eucarida</taxon>
        <taxon>Decapoda</taxon>
        <taxon>Pleocyemata</taxon>
        <taxon>Brachyura</taxon>
        <taxon>Eubrachyura</taxon>
        <taxon>Portunoidea</taxon>
        <taxon>Portunidae</taxon>
        <taxon>Portuninae</taxon>
        <taxon>Portunus</taxon>
    </lineage>
</organism>
<dbReference type="AlphaFoldDB" id="A0A5B7HGZ9"/>
<accession>A0A5B7HGZ9</accession>
<sequence length="191" mass="19897">MRSSAAPEREYCGLNKRLAGPWRGPQRAVACERWAAVCLCGSVSVYVCVRGGVGQRQQQGGEEVHHLFAAAAAASLSLPRGQTTLALAFPEGGAGLARLCAAGWREGCCLHHTEEGEADTYLVNMGEGGAGVCPASSSAQVFMRAGTGRPHTALTSTFFASHGDGHVTQHNSLRSRFGCGWSSAGHCGPAR</sequence>
<name>A0A5B7HGZ9_PORTR</name>
<dbReference type="EMBL" id="VSRR010031251">
    <property type="protein sequence ID" value="MPC70512.1"/>
    <property type="molecule type" value="Genomic_DNA"/>
</dbReference>
<reference evidence="1 2" key="1">
    <citation type="submission" date="2019-05" db="EMBL/GenBank/DDBJ databases">
        <title>Another draft genome of Portunus trituberculatus and its Hox gene families provides insights of decapod evolution.</title>
        <authorList>
            <person name="Jeong J.-H."/>
            <person name="Song I."/>
            <person name="Kim S."/>
            <person name="Choi T."/>
            <person name="Kim D."/>
            <person name="Ryu S."/>
            <person name="Kim W."/>
        </authorList>
    </citation>
    <scope>NUCLEOTIDE SEQUENCE [LARGE SCALE GENOMIC DNA]</scope>
    <source>
        <tissue evidence="1">Muscle</tissue>
    </source>
</reference>